<dbReference type="EnsemblPlants" id="AVESA.00010b.r2.1CG0109740.1">
    <property type="protein sequence ID" value="AVESA.00010b.r2.1CG0109740.1.CDS"/>
    <property type="gene ID" value="AVESA.00010b.r2.1CG0109740"/>
</dbReference>
<dbReference type="Proteomes" id="UP001732700">
    <property type="component" value="Chromosome 1C"/>
</dbReference>
<keyword evidence="2" id="KW-1185">Reference proteome</keyword>
<reference evidence="1" key="1">
    <citation type="submission" date="2021-05" db="EMBL/GenBank/DDBJ databases">
        <authorList>
            <person name="Scholz U."/>
            <person name="Mascher M."/>
            <person name="Fiebig A."/>
        </authorList>
    </citation>
    <scope>NUCLEOTIDE SEQUENCE [LARGE SCALE GENOMIC DNA]</scope>
</reference>
<evidence type="ECO:0000313" key="1">
    <source>
        <dbReference type="EnsemblPlants" id="AVESA.00010b.r2.1CG0109740.1.CDS"/>
    </source>
</evidence>
<organism evidence="1 2">
    <name type="scientific">Avena sativa</name>
    <name type="common">Oat</name>
    <dbReference type="NCBI Taxonomy" id="4498"/>
    <lineage>
        <taxon>Eukaryota</taxon>
        <taxon>Viridiplantae</taxon>
        <taxon>Streptophyta</taxon>
        <taxon>Embryophyta</taxon>
        <taxon>Tracheophyta</taxon>
        <taxon>Spermatophyta</taxon>
        <taxon>Magnoliopsida</taxon>
        <taxon>Liliopsida</taxon>
        <taxon>Poales</taxon>
        <taxon>Poaceae</taxon>
        <taxon>BOP clade</taxon>
        <taxon>Pooideae</taxon>
        <taxon>Poodae</taxon>
        <taxon>Poeae</taxon>
        <taxon>Poeae Chloroplast Group 1 (Aveneae type)</taxon>
        <taxon>Aveninae</taxon>
        <taxon>Avena</taxon>
    </lineage>
</organism>
<proteinExistence type="predicted"/>
<sequence length="455" mass="52151">MHFNTQEFGMAKQDALRRDLTINSLFYNINTKSVEDLTKRGREDLKNGLIATPLPAKDIFMDDPLRVLRAIRFAARFSFTLAEDLKEAASNEDVKSALRGKISRERIGKEVNCMISGKDPVNAMCYICDLGLFYIVFEFPEKPDPTVLDNHDGLCVLHIKTAWNLAQLIGCSVFRGGSDSESQRRLFLYSALLYPVRNMVYMIEIFKKDPPKIVTYIIKNSLKLEDRHAAKIIDVHTASEKFVELILVLESNENLKNVREKLNDEYLEVPADMVKRVLAGLVLCEIKEHWRVALLISTLSYPQIGSFSQDELHRRKEKYVRVERFITDLGLEGVLGKMKKPLIDGHAIKRVLPIEGRLVAEWKQRVLKWQLAHPEGTKEECEEWMKRSQKPKRQKVECRIPESHDQCETGNRNAESCMYGVGTKKSTTRCMVPDHPPVQIEATSLRASQTHTHSL</sequence>
<name>A0ACD5TQX8_AVESA</name>
<protein>
    <submittedName>
        <fullName evidence="1">Uncharacterized protein</fullName>
    </submittedName>
</protein>
<accession>A0ACD5TQX8</accession>
<reference evidence="1" key="2">
    <citation type="submission" date="2025-09" db="UniProtKB">
        <authorList>
            <consortium name="EnsemblPlants"/>
        </authorList>
    </citation>
    <scope>IDENTIFICATION</scope>
</reference>
<evidence type="ECO:0000313" key="2">
    <source>
        <dbReference type="Proteomes" id="UP001732700"/>
    </source>
</evidence>